<evidence type="ECO:0000313" key="2">
    <source>
        <dbReference type="Proteomes" id="UP000829398"/>
    </source>
</evidence>
<name>A0ACB8KHV5_CITSI</name>
<evidence type="ECO:0000313" key="1">
    <source>
        <dbReference type="EMBL" id="KAH9753990.1"/>
    </source>
</evidence>
<reference evidence="2" key="1">
    <citation type="journal article" date="2023" name="Hortic. Res.">
        <title>A chromosome-level phased genome enabling allele-level studies in sweet orange: a case study on citrus Huanglongbing tolerance.</title>
        <authorList>
            <person name="Wu B."/>
            <person name="Yu Q."/>
            <person name="Deng Z."/>
            <person name="Duan Y."/>
            <person name="Luo F."/>
            <person name="Gmitter F. Jr."/>
        </authorList>
    </citation>
    <scope>NUCLEOTIDE SEQUENCE [LARGE SCALE GENOMIC DNA]</scope>
    <source>
        <strain evidence="2">cv. Valencia</strain>
    </source>
</reference>
<accession>A0ACB8KHV5</accession>
<dbReference type="EMBL" id="CM039174">
    <property type="protein sequence ID" value="KAH9753990.1"/>
    <property type="molecule type" value="Genomic_DNA"/>
</dbReference>
<sequence>MANTSNTPESEMSNICARLQLDEEEEEGGLIVAGEVIDDPGDIRLDSKFCLVGRFLTDKVVNFIAMKNTMASLWRPGRGVCVKDLSPTLFLFQFFHEIDVRRVLESGVWRNYMRLRVSIDVRKPLKRRMRLKRAGGEWLWVDFKYERLHNFCFICGILGHIDKNCPSIYETDATPVIKPYGPWMKAPNRRSSMNTGDRWLRSGVLEINDVKFGNPTTSAVEMAVDLENGVNHGTAGHGDLGKESVQVTMNSNILVTGCKSMCVNGIDEELIANHSMLVKETDVEYNSALILVDAKQRRSGGGPPINLNLKEHADTEIMEMIQTLVELVQNKRPDFIFLIETLYYRDKLESIKIRLGFEGLFVVDRKGRSGGLAMFWKNSFKVNLLKFGRNFIDFAVEDSERGNWRLTGFYGFPESFHRHDSWNLLRYLASTSSLPWVCLGDFNNLLNFSEKRGSHAHPQWKINGFRAALSDSGLIDLGMDGYQFTWERSRGTEAWVEERLDRALANSAWVNLFPLAKVLCLEASSSDHLPIFLDVSPVVLRRRSMNFRFENSWLREPDCANIVEKSWSMAGGLPILSKISACSLDLVRWGYHRTRDFKAQIKECKDKMHQLRGKRDAVSLADFIEARDRYNELLHSHEVYWKQRSKTFWLRDGDSNSKYFHAMASSRKRKNTLIKLRNQEGQWCTNPADVNNLICEYFTTFFTAGICSYDDVLNCVESKITDAQNQSLLEPFTAEDVQSAVFNMHPDKSPGPDGMNPAFYQKFWNVVGTDITEACLRFIRDCSFPEGLNETSIVLIPKKKQIEFLTDVRPISLCNVLYKIVAKMLANRMKMVLGSIIFDSQSAFVPGRAIADNVLISAEIMQFLKRKRQGKEGIAALKIDMSKAYDRIEWGFLKSILLKLGFDVVWVNLIMLCVTTVTYKITREELELGPIVPSRGLRQGDPLSPYLFIICAEGLSLLINHYERAGMIHGARVARGAPLVSHLFFADDCFLFFKATVQEAHQVKKVLATYEAASGQQVNYNKSSISFSRNVAEDTVHNICRQLGVVATTDHGTYLGLPSYVRRKKIDIFRYIKDKVWQRIQGWHQKLLSRAGKEILIKTVAHAIPNYAIQVYLLPLDLCRELERMLNSFWWGSKRYGSGGIKWMQCGRLCKPKSYGGIGFKHIHNFNVAMLGRQGWRLITNPSSLVGRLFKARYYPNTDFTQAKMGSNPSFVWRSILAAQKILIQGSRIQVGSGQSITIGSVPWLPDQESGFITTNLPATLASAPVSSLMIPDHRRWDYDLVKDVFNRRDRDCILQIPLSSRRDCDTWYWFPDAKGVYTVRSCYKWMDIISEPPDSGVWNKIWKLAVPAKIKNFLWRAVANVVPTADNLLSRRVEVHPYCSICNASLETIYHVLVDCPFAKQCWMVSLVGFAGNFVTFGAWLDALFTRCSIEDSCLAAMVCWGLWQNRNTKVWRHVVGRVPQVLNKAGQDLFQWQRARQLSHITQMPADLTLGSFCWKRPRVGWFKCNVDAATSRATTRISYGTVIRSSEGQFLAAKCGSLVGNFEAREAEALGVREVLSWLKNTQFFPIIIETDCLQVFNALIDSKDYQNGFGLIISDCRALAHCLKEVTFSFVRRSANTAAHVVAKVGCSLSGPGEWRHVPPPWLFSHLSV</sequence>
<comment type="caution">
    <text evidence="1">The sequence shown here is derived from an EMBL/GenBank/DDBJ whole genome shotgun (WGS) entry which is preliminary data.</text>
</comment>
<keyword evidence="1" id="KW-0808">Transferase</keyword>
<gene>
    <name evidence="1" type="ORF">KPL71_015280</name>
</gene>
<keyword evidence="2" id="KW-1185">Reference proteome</keyword>
<proteinExistence type="predicted"/>
<organism evidence="1 2">
    <name type="scientific">Citrus sinensis</name>
    <name type="common">Sweet orange</name>
    <name type="synonym">Citrus aurantium var. sinensis</name>
    <dbReference type="NCBI Taxonomy" id="2711"/>
    <lineage>
        <taxon>Eukaryota</taxon>
        <taxon>Viridiplantae</taxon>
        <taxon>Streptophyta</taxon>
        <taxon>Embryophyta</taxon>
        <taxon>Tracheophyta</taxon>
        <taxon>Spermatophyta</taxon>
        <taxon>Magnoliopsida</taxon>
        <taxon>eudicotyledons</taxon>
        <taxon>Gunneridae</taxon>
        <taxon>Pentapetalae</taxon>
        <taxon>rosids</taxon>
        <taxon>malvids</taxon>
        <taxon>Sapindales</taxon>
        <taxon>Rutaceae</taxon>
        <taxon>Aurantioideae</taxon>
        <taxon>Citrus</taxon>
    </lineage>
</organism>
<protein>
    <submittedName>
        <fullName evidence="1">Reverse transcriptase domain-containing protein</fullName>
    </submittedName>
</protein>
<keyword evidence="1" id="KW-0548">Nucleotidyltransferase</keyword>
<keyword evidence="1" id="KW-0695">RNA-directed DNA polymerase</keyword>
<dbReference type="Proteomes" id="UP000829398">
    <property type="component" value="Chromosome 5"/>
</dbReference>